<comment type="caution">
    <text evidence="2">The sequence shown here is derived from an EMBL/GenBank/DDBJ whole genome shotgun (WGS) entry which is preliminary data.</text>
</comment>
<feature type="compositionally biased region" description="Acidic residues" evidence="1">
    <location>
        <begin position="225"/>
        <end position="244"/>
    </location>
</feature>
<sequence>MAKPLTDAERARVQAHMDHLDKAMAVITKSEVDPDKVNAAHEAAARAHPVSKELFQAYSAEVLTETADPLRVLNDLFNILKPDAPWGLAVYRASYNDDAAWHRILSVLRRDIESSLAVYQAQPGLLARHELVVIDDQSKFEGAGPKKIREHFNSWAVDELQRNWRADREPATKDEITSAASSTDYLHHAGSRHNFCLLVDDICLESIEMMGKPVFKLVKRNWASDSEEDEAEEDEEDEKFDCEGGETNNDHEDVGWMYVDTSDYVDVQDQLQEDDFWPELYVRPPLMRWEEDFNRAPGFWRRNASSA</sequence>
<accession>A0A8J2MUV3</accession>
<evidence type="ECO:0000256" key="1">
    <source>
        <dbReference type="SAM" id="MobiDB-lite"/>
    </source>
</evidence>
<name>A0A8J2MUV3_9PLEO</name>
<dbReference type="Proteomes" id="UP000676310">
    <property type="component" value="Unassembled WGS sequence"/>
</dbReference>
<protein>
    <submittedName>
        <fullName evidence="2">Uncharacterized protein</fullName>
    </submittedName>
</protein>
<organism evidence="2 3">
    <name type="scientific">Alternaria atra</name>
    <dbReference type="NCBI Taxonomy" id="119953"/>
    <lineage>
        <taxon>Eukaryota</taxon>
        <taxon>Fungi</taxon>
        <taxon>Dikarya</taxon>
        <taxon>Ascomycota</taxon>
        <taxon>Pezizomycotina</taxon>
        <taxon>Dothideomycetes</taxon>
        <taxon>Pleosporomycetidae</taxon>
        <taxon>Pleosporales</taxon>
        <taxon>Pleosporineae</taxon>
        <taxon>Pleosporaceae</taxon>
        <taxon>Alternaria</taxon>
        <taxon>Alternaria sect. Ulocladioides</taxon>
    </lineage>
</organism>
<evidence type="ECO:0000313" key="3">
    <source>
        <dbReference type="Proteomes" id="UP000676310"/>
    </source>
</evidence>
<proteinExistence type="predicted"/>
<dbReference type="RefSeq" id="XP_043164186.1">
    <property type="nucleotide sequence ID" value="XM_043308251.1"/>
</dbReference>
<feature type="region of interest" description="Disordered" evidence="1">
    <location>
        <begin position="225"/>
        <end position="253"/>
    </location>
</feature>
<dbReference type="AlphaFoldDB" id="A0A8J2MUV3"/>
<dbReference type="GeneID" id="67018473"/>
<reference evidence="2" key="1">
    <citation type="submission" date="2021-05" db="EMBL/GenBank/DDBJ databases">
        <authorList>
            <person name="Stam R."/>
        </authorList>
    </citation>
    <scope>NUCLEOTIDE SEQUENCE</scope>
    <source>
        <strain evidence="2">CS162</strain>
    </source>
</reference>
<dbReference type="OrthoDB" id="4424523at2759"/>
<keyword evidence="3" id="KW-1185">Reference proteome</keyword>
<dbReference type="EMBL" id="CAJRGZ010000015">
    <property type="protein sequence ID" value="CAG5140200.1"/>
    <property type="molecule type" value="Genomic_DNA"/>
</dbReference>
<gene>
    <name evidence="2" type="ORF">ALTATR162_LOCUS657</name>
</gene>
<evidence type="ECO:0000313" key="2">
    <source>
        <dbReference type="EMBL" id="CAG5140200.1"/>
    </source>
</evidence>